<evidence type="ECO:0000313" key="1">
    <source>
        <dbReference type="EMBL" id="KUF15301.1"/>
    </source>
</evidence>
<protein>
    <submittedName>
        <fullName evidence="1">Uncharacterized protein</fullName>
    </submittedName>
</protein>
<evidence type="ECO:0000313" key="2">
    <source>
        <dbReference type="Proteomes" id="UP000054804"/>
    </source>
</evidence>
<dbReference type="EMBL" id="LOCL01000045">
    <property type="protein sequence ID" value="KUF15301.1"/>
    <property type="molecule type" value="Genomic_DNA"/>
</dbReference>
<organism evidence="1 2">
    <name type="scientific">Streptomyces silvensis</name>
    <dbReference type="NCBI Taxonomy" id="1765722"/>
    <lineage>
        <taxon>Bacteria</taxon>
        <taxon>Bacillati</taxon>
        <taxon>Actinomycetota</taxon>
        <taxon>Actinomycetes</taxon>
        <taxon>Kitasatosporales</taxon>
        <taxon>Streptomycetaceae</taxon>
        <taxon>Streptomyces</taxon>
    </lineage>
</organism>
<accession>A0A0W7WXK2</accession>
<dbReference type="STRING" id="1765722.AT728_29505"/>
<reference evidence="1 2" key="1">
    <citation type="submission" date="2015-12" db="EMBL/GenBank/DDBJ databases">
        <title>Draft genome sequence of Streptomyces silvensis ATCC 53525, a producer of novel hormone antagonists.</title>
        <authorList>
            <person name="Johnston C.W."/>
            <person name="Li Y."/>
            <person name="Magarvey N.A."/>
        </authorList>
    </citation>
    <scope>NUCLEOTIDE SEQUENCE [LARGE SCALE GENOMIC DNA]</scope>
    <source>
        <strain evidence="1 2">ATCC 53525</strain>
    </source>
</reference>
<gene>
    <name evidence="1" type="ORF">AT728_29505</name>
</gene>
<keyword evidence="2" id="KW-1185">Reference proteome</keyword>
<sequence>MTGQEPPPPIRREYHAEAVGTGTVGGQQVRVVLGTFETPYLGIMMRWVGTQAHRIADALDPEPCVPWLADAPGALVMLHLPEWAPDVPTELRAWCADGEGRQSARDRLRAGRPFTLAAADHSGTYCVWVVPTHVLTVAPADQLGDEPRIPTATGAGRSS</sequence>
<comment type="caution">
    <text evidence="1">The sequence shown here is derived from an EMBL/GenBank/DDBJ whole genome shotgun (WGS) entry which is preliminary data.</text>
</comment>
<name>A0A0W7WXK2_9ACTN</name>
<dbReference type="Proteomes" id="UP000054804">
    <property type="component" value="Unassembled WGS sequence"/>
</dbReference>
<dbReference type="OrthoDB" id="4188786at2"/>
<proteinExistence type="predicted"/>
<dbReference type="AlphaFoldDB" id="A0A0W7WXK2"/>